<dbReference type="EMBL" id="KN832875">
    <property type="protein sequence ID" value="KIN02296.1"/>
    <property type="molecule type" value="Genomic_DNA"/>
</dbReference>
<organism evidence="1 2">
    <name type="scientific">Oidiodendron maius (strain Zn)</name>
    <dbReference type="NCBI Taxonomy" id="913774"/>
    <lineage>
        <taxon>Eukaryota</taxon>
        <taxon>Fungi</taxon>
        <taxon>Dikarya</taxon>
        <taxon>Ascomycota</taxon>
        <taxon>Pezizomycotina</taxon>
        <taxon>Leotiomycetes</taxon>
        <taxon>Leotiomycetes incertae sedis</taxon>
        <taxon>Myxotrichaceae</taxon>
        <taxon>Oidiodendron</taxon>
    </lineage>
</organism>
<name>A0A0C3H2A9_OIDMZ</name>
<reference evidence="2" key="2">
    <citation type="submission" date="2015-01" db="EMBL/GenBank/DDBJ databases">
        <title>Evolutionary Origins and Diversification of the Mycorrhizal Mutualists.</title>
        <authorList>
            <consortium name="DOE Joint Genome Institute"/>
            <consortium name="Mycorrhizal Genomics Consortium"/>
            <person name="Kohler A."/>
            <person name="Kuo A."/>
            <person name="Nagy L.G."/>
            <person name="Floudas D."/>
            <person name="Copeland A."/>
            <person name="Barry K.W."/>
            <person name="Cichocki N."/>
            <person name="Veneault-Fourrey C."/>
            <person name="LaButti K."/>
            <person name="Lindquist E.A."/>
            <person name="Lipzen A."/>
            <person name="Lundell T."/>
            <person name="Morin E."/>
            <person name="Murat C."/>
            <person name="Riley R."/>
            <person name="Ohm R."/>
            <person name="Sun H."/>
            <person name="Tunlid A."/>
            <person name="Henrissat B."/>
            <person name="Grigoriev I.V."/>
            <person name="Hibbett D.S."/>
            <person name="Martin F."/>
        </authorList>
    </citation>
    <scope>NUCLEOTIDE SEQUENCE [LARGE SCALE GENOMIC DNA]</scope>
    <source>
        <strain evidence="2">Zn</strain>
    </source>
</reference>
<protein>
    <submittedName>
        <fullName evidence="1">Uncharacterized protein</fullName>
    </submittedName>
</protein>
<dbReference type="Proteomes" id="UP000054321">
    <property type="component" value="Unassembled WGS sequence"/>
</dbReference>
<reference evidence="1 2" key="1">
    <citation type="submission" date="2014-04" db="EMBL/GenBank/DDBJ databases">
        <authorList>
            <consortium name="DOE Joint Genome Institute"/>
            <person name="Kuo A."/>
            <person name="Martino E."/>
            <person name="Perotto S."/>
            <person name="Kohler A."/>
            <person name="Nagy L.G."/>
            <person name="Floudas D."/>
            <person name="Copeland A."/>
            <person name="Barry K.W."/>
            <person name="Cichocki N."/>
            <person name="Veneault-Fourrey C."/>
            <person name="LaButti K."/>
            <person name="Lindquist E.A."/>
            <person name="Lipzen A."/>
            <person name="Lundell T."/>
            <person name="Morin E."/>
            <person name="Murat C."/>
            <person name="Sun H."/>
            <person name="Tunlid A."/>
            <person name="Henrissat B."/>
            <person name="Grigoriev I.V."/>
            <person name="Hibbett D.S."/>
            <person name="Martin F."/>
            <person name="Nordberg H.P."/>
            <person name="Cantor M.N."/>
            <person name="Hua S.X."/>
        </authorList>
    </citation>
    <scope>NUCLEOTIDE SEQUENCE [LARGE SCALE GENOMIC DNA]</scope>
    <source>
        <strain evidence="1 2">Zn</strain>
    </source>
</reference>
<evidence type="ECO:0000313" key="2">
    <source>
        <dbReference type="Proteomes" id="UP000054321"/>
    </source>
</evidence>
<dbReference type="InParanoid" id="A0A0C3H2A9"/>
<keyword evidence="2" id="KW-1185">Reference proteome</keyword>
<sequence length="123" mass="14038">MNAEGAALIIYNIICSNLNLSQLVGVHVMQLIPQRQTVRDKEYTKYWGEDSSRRSGNCETTSKARSATIPKRRWEWRYTMQLILTSSDRLPKAASRTPPTSIVFILQKIEAAEGQKKFSLTFT</sequence>
<proteinExistence type="predicted"/>
<evidence type="ECO:0000313" key="1">
    <source>
        <dbReference type="EMBL" id="KIN02296.1"/>
    </source>
</evidence>
<dbReference type="AlphaFoldDB" id="A0A0C3H2A9"/>
<accession>A0A0C3H2A9</accession>
<gene>
    <name evidence="1" type="ORF">OIDMADRAFT_28399</name>
</gene>
<dbReference type="HOGENOM" id="CLU_2015926_0_0_1"/>